<gene>
    <name evidence="1" type="ORF">PVK06_030288</name>
</gene>
<dbReference type="Proteomes" id="UP001358586">
    <property type="component" value="Chromosome 9"/>
</dbReference>
<name>A0ABR0NQ75_GOSAR</name>
<sequence>MTHDNILITHELVHYLQSAKNGPNKGFVIKIDMSKAYDWVEWNFIEAVMEKKGYAKA</sequence>
<protein>
    <recommendedName>
        <fullName evidence="3">Reverse transcriptase</fullName>
    </recommendedName>
</protein>
<accession>A0ABR0NQ75</accession>
<keyword evidence="2" id="KW-1185">Reference proteome</keyword>
<comment type="caution">
    <text evidence="1">The sequence shown here is derived from an EMBL/GenBank/DDBJ whole genome shotgun (WGS) entry which is preliminary data.</text>
</comment>
<dbReference type="EMBL" id="JARKNE010000009">
    <property type="protein sequence ID" value="KAK5802674.1"/>
    <property type="molecule type" value="Genomic_DNA"/>
</dbReference>
<reference evidence="1 2" key="1">
    <citation type="submission" date="2023-03" db="EMBL/GenBank/DDBJ databases">
        <title>WGS of Gossypium arboreum.</title>
        <authorList>
            <person name="Yu D."/>
        </authorList>
    </citation>
    <scope>NUCLEOTIDE SEQUENCE [LARGE SCALE GENOMIC DNA]</scope>
    <source>
        <tissue evidence="1">Leaf</tissue>
    </source>
</reference>
<evidence type="ECO:0000313" key="2">
    <source>
        <dbReference type="Proteomes" id="UP001358586"/>
    </source>
</evidence>
<proteinExistence type="predicted"/>
<evidence type="ECO:0008006" key="3">
    <source>
        <dbReference type="Google" id="ProtNLM"/>
    </source>
</evidence>
<organism evidence="1 2">
    <name type="scientific">Gossypium arboreum</name>
    <name type="common">Tree cotton</name>
    <name type="synonym">Gossypium nanking</name>
    <dbReference type="NCBI Taxonomy" id="29729"/>
    <lineage>
        <taxon>Eukaryota</taxon>
        <taxon>Viridiplantae</taxon>
        <taxon>Streptophyta</taxon>
        <taxon>Embryophyta</taxon>
        <taxon>Tracheophyta</taxon>
        <taxon>Spermatophyta</taxon>
        <taxon>Magnoliopsida</taxon>
        <taxon>eudicotyledons</taxon>
        <taxon>Gunneridae</taxon>
        <taxon>Pentapetalae</taxon>
        <taxon>rosids</taxon>
        <taxon>malvids</taxon>
        <taxon>Malvales</taxon>
        <taxon>Malvaceae</taxon>
        <taxon>Malvoideae</taxon>
        <taxon>Gossypium</taxon>
    </lineage>
</organism>
<evidence type="ECO:0000313" key="1">
    <source>
        <dbReference type="EMBL" id="KAK5802674.1"/>
    </source>
</evidence>